<dbReference type="AlphaFoldDB" id="A0A834IBM9"/>
<accession>A0A834IBM9</accession>
<evidence type="ECO:0000313" key="2">
    <source>
        <dbReference type="Proteomes" id="UP000625711"/>
    </source>
</evidence>
<gene>
    <name evidence="1" type="ORF">GWI33_012236</name>
</gene>
<reference evidence="1" key="1">
    <citation type="submission" date="2020-08" db="EMBL/GenBank/DDBJ databases">
        <title>Genome sequencing and assembly of the red palm weevil Rhynchophorus ferrugineus.</title>
        <authorList>
            <person name="Dias G.B."/>
            <person name="Bergman C.M."/>
            <person name="Manee M."/>
        </authorList>
    </citation>
    <scope>NUCLEOTIDE SEQUENCE</scope>
    <source>
        <strain evidence="1">AA-2017</strain>
        <tissue evidence="1">Whole larva</tissue>
    </source>
</reference>
<protein>
    <submittedName>
        <fullName evidence="1">Uncharacterized protein</fullName>
    </submittedName>
</protein>
<comment type="caution">
    <text evidence="1">The sequence shown here is derived from an EMBL/GenBank/DDBJ whole genome shotgun (WGS) entry which is preliminary data.</text>
</comment>
<sequence length="111" mass="12310">MGRCWRCRCNGPRNRNVVAHARGGAGRYAHAPPRMPPGRPSGGFGVNCLVQGHRVQECPIRDSYRPRPPPALGPEYVRAFVFVRLVFFAFSVVFDGPVPPTRHSGKITEKT</sequence>
<organism evidence="1 2">
    <name type="scientific">Rhynchophorus ferrugineus</name>
    <name type="common">Red palm weevil</name>
    <name type="synonym">Curculio ferrugineus</name>
    <dbReference type="NCBI Taxonomy" id="354439"/>
    <lineage>
        <taxon>Eukaryota</taxon>
        <taxon>Metazoa</taxon>
        <taxon>Ecdysozoa</taxon>
        <taxon>Arthropoda</taxon>
        <taxon>Hexapoda</taxon>
        <taxon>Insecta</taxon>
        <taxon>Pterygota</taxon>
        <taxon>Neoptera</taxon>
        <taxon>Endopterygota</taxon>
        <taxon>Coleoptera</taxon>
        <taxon>Polyphaga</taxon>
        <taxon>Cucujiformia</taxon>
        <taxon>Curculionidae</taxon>
        <taxon>Dryophthorinae</taxon>
        <taxon>Rhynchophorus</taxon>
    </lineage>
</organism>
<evidence type="ECO:0000313" key="1">
    <source>
        <dbReference type="EMBL" id="KAF7275048.1"/>
    </source>
</evidence>
<name>A0A834IBM9_RHYFE</name>
<keyword evidence="2" id="KW-1185">Reference proteome</keyword>
<dbReference type="EMBL" id="JAACXV010011494">
    <property type="protein sequence ID" value="KAF7275048.1"/>
    <property type="molecule type" value="Genomic_DNA"/>
</dbReference>
<proteinExistence type="predicted"/>
<dbReference type="Proteomes" id="UP000625711">
    <property type="component" value="Unassembled WGS sequence"/>
</dbReference>